<proteinExistence type="inferred from homology"/>
<comment type="catalytic activity">
    <reaction evidence="1">
        <text>3'-dephospho-CoA + ATP = 2'-(5''-triphospho-alpha-D-ribosyl)-3'-dephospho-CoA + adenine</text>
        <dbReference type="Rhea" id="RHEA:15117"/>
        <dbReference type="ChEBI" id="CHEBI:16708"/>
        <dbReference type="ChEBI" id="CHEBI:30616"/>
        <dbReference type="ChEBI" id="CHEBI:57328"/>
        <dbReference type="ChEBI" id="CHEBI:61378"/>
        <dbReference type="EC" id="2.4.2.52"/>
    </reaction>
</comment>
<dbReference type="NCBIfam" id="NF002315">
    <property type="entry name" value="PRK01237.1"/>
    <property type="match status" value="1"/>
</dbReference>
<dbReference type="PANTHER" id="PTHR30201">
    <property type="entry name" value="TRIPHOSPHORIBOSYL-DEPHOSPHO-COA SYNTHASE"/>
    <property type="match status" value="1"/>
</dbReference>
<evidence type="ECO:0000256" key="2">
    <source>
        <dbReference type="ARBA" id="ARBA00012074"/>
    </source>
</evidence>
<feature type="region of interest" description="Disordered" evidence="6">
    <location>
        <begin position="304"/>
        <end position="340"/>
    </location>
</feature>
<evidence type="ECO:0000313" key="7">
    <source>
        <dbReference type="EMBL" id="GAA2012746.1"/>
    </source>
</evidence>
<accession>A0ABN2TKV3</accession>
<protein>
    <recommendedName>
        <fullName evidence="2">triphosphoribosyl-dephospho-CoA synthase</fullName>
        <ecNumber evidence="2">2.4.2.52</ecNumber>
    </recommendedName>
</protein>
<evidence type="ECO:0000256" key="1">
    <source>
        <dbReference type="ARBA" id="ARBA00001210"/>
    </source>
</evidence>
<dbReference type="EMBL" id="BAAAPC010000025">
    <property type="protein sequence ID" value="GAA2012746.1"/>
    <property type="molecule type" value="Genomic_DNA"/>
</dbReference>
<dbReference type="Proteomes" id="UP001501585">
    <property type="component" value="Unassembled WGS sequence"/>
</dbReference>
<keyword evidence="8" id="KW-1185">Reference proteome</keyword>
<dbReference type="RefSeq" id="WP_344108299.1">
    <property type="nucleotide sequence ID" value="NZ_BAAAPC010000025.1"/>
</dbReference>
<organism evidence="7 8">
    <name type="scientific">Nocardiopsis rhodophaea</name>
    <dbReference type="NCBI Taxonomy" id="280238"/>
    <lineage>
        <taxon>Bacteria</taxon>
        <taxon>Bacillati</taxon>
        <taxon>Actinomycetota</taxon>
        <taxon>Actinomycetes</taxon>
        <taxon>Streptosporangiales</taxon>
        <taxon>Nocardiopsidaceae</taxon>
        <taxon>Nocardiopsis</taxon>
    </lineage>
</organism>
<dbReference type="InterPro" id="IPR017555">
    <property type="entry name" value="TriPribosyl-deP-CoA_syn"/>
</dbReference>
<feature type="region of interest" description="Disordered" evidence="6">
    <location>
        <begin position="1"/>
        <end position="24"/>
    </location>
</feature>
<dbReference type="PANTHER" id="PTHR30201:SF2">
    <property type="entry name" value="2-(5''-TRIPHOSPHORIBOSYL)-3'-DEPHOSPHOCOENZYME-A SYNTHASE"/>
    <property type="match status" value="1"/>
</dbReference>
<comment type="caution">
    <text evidence="7">The sequence shown here is derived from an EMBL/GenBank/DDBJ whole genome shotgun (WGS) entry which is preliminary data.</text>
</comment>
<dbReference type="InterPro" id="IPR002736">
    <property type="entry name" value="CitG"/>
</dbReference>
<evidence type="ECO:0000256" key="5">
    <source>
        <dbReference type="ARBA" id="ARBA00022840"/>
    </source>
</evidence>
<keyword evidence="4" id="KW-0547">Nucleotide-binding</keyword>
<reference evidence="7 8" key="1">
    <citation type="journal article" date="2019" name="Int. J. Syst. Evol. Microbiol.">
        <title>The Global Catalogue of Microorganisms (GCM) 10K type strain sequencing project: providing services to taxonomists for standard genome sequencing and annotation.</title>
        <authorList>
            <consortium name="The Broad Institute Genomics Platform"/>
            <consortium name="The Broad Institute Genome Sequencing Center for Infectious Disease"/>
            <person name="Wu L."/>
            <person name="Ma J."/>
        </authorList>
    </citation>
    <scope>NUCLEOTIDE SEQUENCE [LARGE SCALE GENOMIC DNA]</scope>
    <source>
        <strain evidence="7 8">JCM 15313</strain>
    </source>
</reference>
<name>A0ABN2TKV3_9ACTN</name>
<dbReference type="EC" id="2.4.2.52" evidence="2"/>
<dbReference type="HAMAP" id="MF_01883">
    <property type="entry name" value="MdcB"/>
    <property type="match status" value="1"/>
</dbReference>
<keyword evidence="3" id="KW-0808">Transferase</keyword>
<sequence>MSVVDPARETTALSRSAPNLDAGPRADRLAAHAVRALIEEAALTPKPGLVDRRGGGAHPDMDLHLMERSAEALGPAFALMADACDSRAPDEALRRRLGALGRRAEEDMLTATGGVNTHRGAIWALGLLVSATAIHPDGTPAAEIVGTAGRIARIPDPAVARYAVPTHGARALARYGLRGARGEAADGFPTLVSRVLPVLRISRAAGLDEEHARINALIGALAVLDDTCLAHRGGVAALREVQRMAADVLEAGGTSTTSGYELFTRLDDTLRRDRLSPGGSADLLAGALFLERAAGPDAIASRAGEERGEMDVIGDPVRPAGPVAARGGSGVRARPGDASR</sequence>
<evidence type="ECO:0000313" key="8">
    <source>
        <dbReference type="Proteomes" id="UP001501585"/>
    </source>
</evidence>
<dbReference type="Pfam" id="PF01874">
    <property type="entry name" value="CitG"/>
    <property type="match status" value="1"/>
</dbReference>
<evidence type="ECO:0000256" key="6">
    <source>
        <dbReference type="SAM" id="MobiDB-lite"/>
    </source>
</evidence>
<gene>
    <name evidence="7" type="ORF">GCM10009799_46350</name>
</gene>
<evidence type="ECO:0000256" key="3">
    <source>
        <dbReference type="ARBA" id="ARBA00022679"/>
    </source>
</evidence>
<evidence type="ECO:0000256" key="4">
    <source>
        <dbReference type="ARBA" id="ARBA00022741"/>
    </source>
</evidence>
<dbReference type="NCBIfam" id="TIGR03132">
    <property type="entry name" value="malonate_mdcB"/>
    <property type="match status" value="1"/>
</dbReference>
<keyword evidence="5" id="KW-0067">ATP-binding</keyword>
<dbReference type="Gene3D" id="1.10.4200.10">
    <property type="entry name" value="Triphosphoribosyl-dephospho-CoA protein"/>
    <property type="match status" value="2"/>
</dbReference>